<comment type="catalytic activity">
    <reaction evidence="5">
        <text>ATP + H2O = ADP + phosphate + H(+)</text>
        <dbReference type="Rhea" id="RHEA:13065"/>
        <dbReference type="ChEBI" id="CHEBI:15377"/>
        <dbReference type="ChEBI" id="CHEBI:15378"/>
        <dbReference type="ChEBI" id="CHEBI:30616"/>
        <dbReference type="ChEBI" id="CHEBI:43474"/>
        <dbReference type="ChEBI" id="CHEBI:456216"/>
    </reaction>
</comment>
<feature type="domain" description="AAA+ ATPase" evidence="8">
    <location>
        <begin position="245"/>
        <end position="390"/>
    </location>
</feature>
<dbReference type="InterPro" id="IPR003593">
    <property type="entry name" value="AAA+_ATPase"/>
</dbReference>
<dbReference type="Proteomes" id="UP001341840">
    <property type="component" value="Unassembled WGS sequence"/>
</dbReference>
<dbReference type="PROSITE" id="PS00674">
    <property type="entry name" value="AAA"/>
    <property type="match status" value="1"/>
</dbReference>
<evidence type="ECO:0000256" key="5">
    <source>
        <dbReference type="ARBA" id="ARBA00049360"/>
    </source>
</evidence>
<dbReference type="InterPro" id="IPR027417">
    <property type="entry name" value="P-loop_NTPase"/>
</dbReference>
<dbReference type="InterPro" id="IPR003960">
    <property type="entry name" value="ATPase_AAA_CS"/>
</dbReference>
<evidence type="ECO:0000256" key="3">
    <source>
        <dbReference type="ARBA" id="ARBA00022801"/>
    </source>
</evidence>
<gene>
    <name evidence="9" type="ORF">PIB30_049705</name>
</gene>
<evidence type="ECO:0000256" key="7">
    <source>
        <dbReference type="SAM" id="MobiDB-lite"/>
    </source>
</evidence>
<dbReference type="Gene3D" id="6.10.280.40">
    <property type="match status" value="1"/>
</dbReference>
<evidence type="ECO:0000256" key="2">
    <source>
        <dbReference type="ARBA" id="ARBA00007448"/>
    </source>
</evidence>
<keyword evidence="3" id="KW-0378">Hydrolase</keyword>
<evidence type="ECO:0000256" key="6">
    <source>
        <dbReference type="RuleBase" id="RU003651"/>
    </source>
</evidence>
<dbReference type="CDD" id="cd19510">
    <property type="entry name" value="RecA-like_BCS1"/>
    <property type="match status" value="1"/>
</dbReference>
<evidence type="ECO:0000313" key="10">
    <source>
        <dbReference type="Proteomes" id="UP001341840"/>
    </source>
</evidence>
<keyword evidence="10" id="KW-1185">Reference proteome</keyword>
<evidence type="ECO:0000259" key="8">
    <source>
        <dbReference type="SMART" id="SM00382"/>
    </source>
</evidence>
<dbReference type="InterPro" id="IPR025753">
    <property type="entry name" value="AAA_N_dom"/>
</dbReference>
<dbReference type="EMBL" id="JASCZI010272196">
    <property type="protein sequence ID" value="MED6220949.1"/>
    <property type="molecule type" value="Genomic_DNA"/>
</dbReference>
<keyword evidence="4" id="KW-0460">Magnesium</keyword>
<keyword evidence="6" id="KW-0067">ATP-binding</keyword>
<comment type="similarity">
    <text evidence="2">Belongs to the AAA ATPase family. BCS1 subfamily.</text>
</comment>
<dbReference type="SMART" id="SM00382">
    <property type="entry name" value="AAA"/>
    <property type="match status" value="1"/>
</dbReference>
<sequence>MALYTKNVSSYFTSSMPSASSWFELYAAFSTFMMLLRTAINDIVPLQLRNFITTKLESFFANFQSGNQVSLKIDRTWDRNSGKNRNELYHAAHEYLPSRINRTYKALKVAKLEDCKNLVHAVDGNQQVVDEFEGTNFTWMLDERTEKDSSKPKYTFILSFHEKHRDKAIQRYIPHVLRTYEAMKAEQKIVKIYSRSCDYWEQSELTHPATFDTLALDPDLKKAIIDDLDRFLRRKELYKRVGKPWKRGYLLYGPPGTGKSSLVAAIANYLKFDVYDLELNSVFSNTDLMRAIRNTSNRSIIVIEDIDCNREVQPRSATTEDPPDSECEKEGMGKGKGFTLSGLLNYMDGLWSSCGEERIIVFTTNHKERIDAALLRPGRMDMHINLSFLKGKGFRVLANNYLGVDGDHPLFQQIDQLLEKTEVTPAVVAEHLMRYEDPDLALEAIAKFLTEMDGHNQVDLQFNTTTTTISTQSSLAA</sequence>
<feature type="region of interest" description="Disordered" evidence="7">
    <location>
        <begin position="312"/>
        <end position="333"/>
    </location>
</feature>
<evidence type="ECO:0000256" key="4">
    <source>
        <dbReference type="ARBA" id="ARBA00022842"/>
    </source>
</evidence>
<dbReference type="Pfam" id="PF25568">
    <property type="entry name" value="AAA_lid_At3g28540"/>
    <property type="match status" value="1"/>
</dbReference>
<dbReference type="InterPro" id="IPR003959">
    <property type="entry name" value="ATPase_AAA_core"/>
</dbReference>
<reference evidence="9 10" key="1">
    <citation type="journal article" date="2023" name="Plants (Basel)">
        <title>Bridging the Gap: Combining Genomics and Transcriptomics Approaches to Understand Stylosanthes scabra, an Orphan Legume from the Brazilian Caatinga.</title>
        <authorList>
            <person name="Ferreira-Neto J.R.C."/>
            <person name="da Silva M.D."/>
            <person name="Binneck E."/>
            <person name="de Melo N.F."/>
            <person name="da Silva R.H."/>
            <person name="de Melo A.L.T.M."/>
            <person name="Pandolfi V."/>
            <person name="Bustamante F.O."/>
            <person name="Brasileiro-Vidal A.C."/>
            <person name="Benko-Iseppon A.M."/>
        </authorList>
    </citation>
    <scope>NUCLEOTIDE SEQUENCE [LARGE SCALE GENOMIC DNA]</scope>
    <source>
        <tissue evidence="9">Leaves</tissue>
    </source>
</reference>
<dbReference type="Gene3D" id="3.40.50.300">
    <property type="entry name" value="P-loop containing nucleotide triphosphate hydrolases"/>
    <property type="match status" value="1"/>
</dbReference>
<dbReference type="PANTHER" id="PTHR23070">
    <property type="entry name" value="BCS1 AAA-TYPE ATPASE"/>
    <property type="match status" value="1"/>
</dbReference>
<comment type="caution">
    <text evidence="9">The sequence shown here is derived from an EMBL/GenBank/DDBJ whole genome shotgun (WGS) entry which is preliminary data.</text>
</comment>
<protein>
    <recommendedName>
        <fullName evidence="8">AAA+ ATPase domain-containing protein</fullName>
    </recommendedName>
</protein>
<comment type="cofactor">
    <cofactor evidence="1">
        <name>Mg(2+)</name>
        <dbReference type="ChEBI" id="CHEBI:18420"/>
    </cofactor>
</comment>
<accession>A0ABU6ZG56</accession>
<dbReference type="InterPro" id="IPR058017">
    <property type="entry name" value="At3g28540-like_C"/>
</dbReference>
<name>A0ABU6ZG56_9FABA</name>
<dbReference type="Pfam" id="PF14363">
    <property type="entry name" value="AAA_assoc"/>
    <property type="match status" value="1"/>
</dbReference>
<evidence type="ECO:0000256" key="1">
    <source>
        <dbReference type="ARBA" id="ARBA00001946"/>
    </source>
</evidence>
<organism evidence="9 10">
    <name type="scientific">Stylosanthes scabra</name>
    <dbReference type="NCBI Taxonomy" id="79078"/>
    <lineage>
        <taxon>Eukaryota</taxon>
        <taxon>Viridiplantae</taxon>
        <taxon>Streptophyta</taxon>
        <taxon>Embryophyta</taxon>
        <taxon>Tracheophyta</taxon>
        <taxon>Spermatophyta</taxon>
        <taxon>Magnoliopsida</taxon>
        <taxon>eudicotyledons</taxon>
        <taxon>Gunneridae</taxon>
        <taxon>Pentapetalae</taxon>
        <taxon>rosids</taxon>
        <taxon>fabids</taxon>
        <taxon>Fabales</taxon>
        <taxon>Fabaceae</taxon>
        <taxon>Papilionoideae</taxon>
        <taxon>50 kb inversion clade</taxon>
        <taxon>dalbergioids sensu lato</taxon>
        <taxon>Dalbergieae</taxon>
        <taxon>Pterocarpus clade</taxon>
        <taxon>Stylosanthes</taxon>
    </lineage>
</organism>
<dbReference type="InterPro" id="IPR050747">
    <property type="entry name" value="Mitochondrial_chaperone_BCS1"/>
</dbReference>
<dbReference type="SUPFAM" id="SSF52540">
    <property type="entry name" value="P-loop containing nucleoside triphosphate hydrolases"/>
    <property type="match status" value="1"/>
</dbReference>
<dbReference type="Pfam" id="PF00004">
    <property type="entry name" value="AAA"/>
    <property type="match status" value="1"/>
</dbReference>
<evidence type="ECO:0000313" key="9">
    <source>
        <dbReference type="EMBL" id="MED6220949.1"/>
    </source>
</evidence>
<proteinExistence type="inferred from homology"/>
<keyword evidence="6" id="KW-0547">Nucleotide-binding</keyword>